<dbReference type="GO" id="GO:0005773">
    <property type="term" value="C:vacuole"/>
    <property type="evidence" value="ECO:0007669"/>
    <property type="project" value="GOC"/>
</dbReference>
<evidence type="ECO:0000256" key="6">
    <source>
        <dbReference type="ARBA" id="ARBA00023136"/>
    </source>
</evidence>
<evidence type="ECO:0000256" key="5">
    <source>
        <dbReference type="ARBA" id="ARBA00022989"/>
    </source>
</evidence>
<comment type="caution">
    <text evidence="9">The sequence shown here is derived from an EMBL/GenBank/DDBJ whole genome shotgun (WGS) entry which is preliminary data.</text>
</comment>
<proteinExistence type="inferred from homology"/>
<feature type="compositionally biased region" description="Basic and acidic residues" evidence="7">
    <location>
        <begin position="170"/>
        <end position="183"/>
    </location>
</feature>
<dbReference type="Proteomes" id="UP000009328">
    <property type="component" value="Unassembled WGS sequence"/>
</dbReference>
<keyword evidence="4" id="KW-0256">Endoplasmic reticulum</keyword>
<comment type="similarity">
    <text evidence="2">Belongs to the TMEM208 family.</text>
</comment>
<comment type="subcellular location">
    <subcellularLocation>
        <location evidence="1">Endoplasmic reticulum membrane</location>
        <topology evidence="1">Multi-pass membrane protein</topology>
    </subcellularLocation>
</comment>
<evidence type="ECO:0000256" key="2">
    <source>
        <dbReference type="ARBA" id="ARBA00009950"/>
    </source>
</evidence>
<keyword evidence="5 8" id="KW-1133">Transmembrane helix</keyword>
<dbReference type="GO" id="GO:0005789">
    <property type="term" value="C:endoplasmic reticulum membrane"/>
    <property type="evidence" value="ECO:0007669"/>
    <property type="project" value="UniProtKB-SubCell"/>
</dbReference>
<dbReference type="PANTHER" id="PTHR13505:SF7">
    <property type="entry name" value="TRANSMEMBRANE PROTEIN 208"/>
    <property type="match status" value="1"/>
</dbReference>
<keyword evidence="3 8" id="KW-0812">Transmembrane</keyword>
<evidence type="ECO:0000256" key="8">
    <source>
        <dbReference type="SAM" id="Phobius"/>
    </source>
</evidence>
<gene>
    <name evidence="9" type="ORF">BN7_1277</name>
</gene>
<dbReference type="STRING" id="1206466.K0KKU7"/>
<evidence type="ECO:0000313" key="10">
    <source>
        <dbReference type="Proteomes" id="UP000009328"/>
    </source>
</evidence>
<dbReference type="EMBL" id="CAIF01000028">
    <property type="protein sequence ID" value="CCH41738.1"/>
    <property type="molecule type" value="Genomic_DNA"/>
</dbReference>
<dbReference type="Pfam" id="PF05620">
    <property type="entry name" value="TMEM208_SND2"/>
    <property type="match status" value="1"/>
</dbReference>
<organism evidence="9 10">
    <name type="scientific">Wickerhamomyces ciferrii (strain ATCC 14091 / BCRC 22168 / CBS 111 / JCM 3599 / NBRC 0793 / NRRL Y-1031 F-60-10)</name>
    <name type="common">Yeast</name>
    <name type="synonym">Pichia ciferrii</name>
    <dbReference type="NCBI Taxonomy" id="1206466"/>
    <lineage>
        <taxon>Eukaryota</taxon>
        <taxon>Fungi</taxon>
        <taxon>Dikarya</taxon>
        <taxon>Ascomycota</taxon>
        <taxon>Saccharomycotina</taxon>
        <taxon>Saccharomycetes</taxon>
        <taxon>Phaffomycetales</taxon>
        <taxon>Wickerhamomycetaceae</taxon>
        <taxon>Wickerhamomyces</taxon>
    </lineage>
</organism>
<dbReference type="HOGENOM" id="CLU_094308_1_1_1"/>
<accession>K0KKU7</accession>
<evidence type="ECO:0000256" key="1">
    <source>
        <dbReference type="ARBA" id="ARBA00004477"/>
    </source>
</evidence>
<keyword evidence="6 8" id="KW-0472">Membrane</keyword>
<dbReference type="InParanoid" id="K0KKU7"/>
<evidence type="ECO:0000256" key="3">
    <source>
        <dbReference type="ARBA" id="ARBA00022692"/>
    </source>
</evidence>
<evidence type="ECO:0000256" key="7">
    <source>
        <dbReference type="SAM" id="MobiDB-lite"/>
    </source>
</evidence>
<evidence type="ECO:0000313" key="9">
    <source>
        <dbReference type="EMBL" id="CCH41738.1"/>
    </source>
</evidence>
<dbReference type="AlphaFoldDB" id="K0KKU7"/>
<dbReference type="PANTHER" id="PTHR13505">
    <property type="entry name" value="TRANSMEMBRANE PROTEIN 208"/>
    <property type="match status" value="1"/>
</dbReference>
<dbReference type="eggNOG" id="KOG3269">
    <property type="taxonomic scope" value="Eukaryota"/>
</dbReference>
<evidence type="ECO:0000256" key="4">
    <source>
        <dbReference type="ARBA" id="ARBA00022824"/>
    </source>
</evidence>
<feature type="transmembrane region" description="Helical" evidence="8">
    <location>
        <begin position="45"/>
        <end position="61"/>
    </location>
</feature>
<keyword evidence="10" id="KW-1185">Reference proteome</keyword>
<dbReference type="GO" id="GO:0006624">
    <property type="term" value="P:vacuolar protein processing"/>
    <property type="evidence" value="ECO:0007669"/>
    <property type="project" value="TreeGrafter"/>
</dbReference>
<dbReference type="InterPro" id="IPR008506">
    <property type="entry name" value="SND2/TMEM208"/>
</dbReference>
<name>K0KKU7_WICCF</name>
<protein>
    <submittedName>
        <fullName evidence="9">Transmembrane protein</fullName>
    </submittedName>
</protein>
<reference evidence="9 10" key="1">
    <citation type="journal article" date="2012" name="Eukaryot. Cell">
        <title>Draft genome sequence of Wickerhamomyces ciferrii NRRL Y-1031 F-60-10.</title>
        <authorList>
            <person name="Schneider J."/>
            <person name="Andrea H."/>
            <person name="Blom J."/>
            <person name="Jaenicke S."/>
            <person name="Ruckert C."/>
            <person name="Schorsch C."/>
            <person name="Szczepanowski R."/>
            <person name="Farwick M."/>
            <person name="Goesmann A."/>
            <person name="Puhler A."/>
            <person name="Schaffer S."/>
            <person name="Tauch A."/>
            <person name="Kohler T."/>
            <person name="Brinkrolf K."/>
        </authorList>
    </citation>
    <scope>NUCLEOTIDE SEQUENCE [LARGE SCALE GENOMIC DNA]</scope>
    <source>
        <strain evidence="10">ATCC 14091 / BCRC 22168 / CBS 111 / JCM 3599 / NBRC 0793 / NRRL Y-1031 F-60-10</strain>
    </source>
</reference>
<sequence length="183" mass="21146">MAGQSAKKQVAQNFKILKEIHTITWTSYAIFSFFNFYFKRPQSSKWFIITALPALGSLYLIEKFGRPIVDPQGKIIRLGQDLTEQGLTEYLFDIIYYTIILNFLTIVFNSTLVWWLYLAVPSFAAYKIYNVINAGRQLFGGGSKTGQQVDEYDNNGTKQGEQGKSKRQQKREARGDKPKMRYR</sequence>
<feature type="transmembrane region" description="Helical" evidence="8">
    <location>
        <begin position="20"/>
        <end position="38"/>
    </location>
</feature>
<feature type="transmembrane region" description="Helical" evidence="8">
    <location>
        <begin position="94"/>
        <end position="117"/>
    </location>
</feature>
<feature type="region of interest" description="Disordered" evidence="7">
    <location>
        <begin position="149"/>
        <end position="183"/>
    </location>
</feature>